<name>A0A553I3C6_9PEZI</name>
<organism evidence="2 3">
    <name type="scientific">Xylaria flabelliformis</name>
    <dbReference type="NCBI Taxonomy" id="2512241"/>
    <lineage>
        <taxon>Eukaryota</taxon>
        <taxon>Fungi</taxon>
        <taxon>Dikarya</taxon>
        <taxon>Ascomycota</taxon>
        <taxon>Pezizomycotina</taxon>
        <taxon>Sordariomycetes</taxon>
        <taxon>Xylariomycetidae</taxon>
        <taxon>Xylariales</taxon>
        <taxon>Xylariaceae</taxon>
        <taxon>Xylaria</taxon>
    </lineage>
</organism>
<feature type="region of interest" description="Disordered" evidence="1">
    <location>
        <begin position="245"/>
        <end position="266"/>
    </location>
</feature>
<feature type="region of interest" description="Disordered" evidence="1">
    <location>
        <begin position="131"/>
        <end position="154"/>
    </location>
</feature>
<evidence type="ECO:0000313" key="3">
    <source>
        <dbReference type="Proteomes" id="UP000319160"/>
    </source>
</evidence>
<dbReference type="EMBL" id="VFLP01000020">
    <property type="protein sequence ID" value="TRX94695.1"/>
    <property type="molecule type" value="Genomic_DNA"/>
</dbReference>
<evidence type="ECO:0000313" key="2">
    <source>
        <dbReference type="EMBL" id="TRX94695.1"/>
    </source>
</evidence>
<proteinExistence type="predicted"/>
<comment type="caution">
    <text evidence="2">The sequence shown here is derived from an EMBL/GenBank/DDBJ whole genome shotgun (WGS) entry which is preliminary data.</text>
</comment>
<keyword evidence="3" id="KW-1185">Reference proteome</keyword>
<dbReference type="OrthoDB" id="4900256at2759"/>
<accession>A0A553I3C6</accession>
<dbReference type="Proteomes" id="UP000319160">
    <property type="component" value="Unassembled WGS sequence"/>
</dbReference>
<protein>
    <submittedName>
        <fullName evidence="2">Uncharacterized protein</fullName>
    </submittedName>
</protein>
<gene>
    <name evidence="2" type="ORF">FHL15_004467</name>
</gene>
<sequence length="266" mass="30559">MATPNENNQSDPGDIPVLSSISPAIFVPTDIDFTQPSPPLSDDPITRMEDTIEALDWHAARVEENMVAMIIREAERIRRAGQVERVQYDAYRRPIKDPQRNMDSELRLEEMILREDEAAVLRILRDGGHRYSEDAGDSRSHRSPTLLHRPRGPRNPEYLELATIRREKMFRLDVDEWRQTPRAAALTHVLNLIKWGWDDQLEGHRAAVKKEIEDRRDNLHRRMRENPFPLATTEPSASVPLASVPLHRNSVDGDPMDIDEGEINCA</sequence>
<reference evidence="3" key="1">
    <citation type="submission" date="2019-06" db="EMBL/GenBank/DDBJ databases">
        <title>Draft genome sequence of the griseofulvin-producing fungus Xylaria cubensis strain G536.</title>
        <authorList>
            <person name="Mead M.E."/>
            <person name="Raja H.A."/>
            <person name="Steenwyk J.L."/>
            <person name="Knowles S.L."/>
            <person name="Oberlies N.H."/>
            <person name="Rokas A."/>
        </authorList>
    </citation>
    <scope>NUCLEOTIDE SEQUENCE [LARGE SCALE GENOMIC DNA]</scope>
    <source>
        <strain evidence="3">G536</strain>
    </source>
</reference>
<dbReference type="STRING" id="2512241.A0A553I3C6"/>
<feature type="compositionally biased region" description="Basic and acidic residues" evidence="1">
    <location>
        <begin position="131"/>
        <end position="140"/>
    </location>
</feature>
<evidence type="ECO:0000256" key="1">
    <source>
        <dbReference type="SAM" id="MobiDB-lite"/>
    </source>
</evidence>
<dbReference type="AlphaFoldDB" id="A0A553I3C6"/>
<feature type="compositionally biased region" description="Acidic residues" evidence="1">
    <location>
        <begin position="254"/>
        <end position="266"/>
    </location>
</feature>